<dbReference type="PANTHER" id="PTHR44757:SF2">
    <property type="entry name" value="BIOFILM ARCHITECTURE MAINTENANCE PROTEIN MBAA"/>
    <property type="match status" value="1"/>
</dbReference>
<evidence type="ECO:0000313" key="4">
    <source>
        <dbReference type="EMBL" id="RAV07787.1"/>
    </source>
</evidence>
<dbReference type="PROSITE" id="PS50887">
    <property type="entry name" value="GGDEF"/>
    <property type="match status" value="1"/>
</dbReference>
<feature type="domain" description="GGDEF" evidence="3">
    <location>
        <begin position="454"/>
        <end position="584"/>
    </location>
</feature>
<dbReference type="NCBIfam" id="TIGR00254">
    <property type="entry name" value="GGDEF"/>
    <property type="match status" value="1"/>
</dbReference>
<feature type="transmembrane region" description="Helical" evidence="1">
    <location>
        <begin position="129"/>
        <end position="149"/>
    </location>
</feature>
<dbReference type="InterPro" id="IPR052155">
    <property type="entry name" value="Biofilm_reg_signaling"/>
</dbReference>
<dbReference type="NCBIfam" id="TIGR00229">
    <property type="entry name" value="sensory_box"/>
    <property type="match status" value="1"/>
</dbReference>
<sequence length="584" mass="63248">MDRAGLDGRMTAAVAWGGRVAVVVVLLVAGLTWLGWTAGIERLTRIYPTWPQMMPWTALWLAALGAAILAQWGHPSRERIWAGRGLAAAVGAFAVIVLAEYMSASSFGFDRVWFGESVGEYQWSWPGRPSLQTALSAVPLATAVALVRVERKTRVVWPVCVVGGAVIPFVTVAAYLFDALALVGVSPSKGQAFLSALALLMLVAATSLARPDRFPLAWLYARPDRRSLVRLVAILAGFPLVVALARPIFLQLGLGEHAEWTFSILLGTTVVGAITFYFSQREQKLLIAKELASKERAEAEARYRLLADNAVDIIVHLRDGEVVWISPSAEAALGGPLQRWTRSGLSRRIHPDDRDGLVAAVRRIAGGEQVLQRFRVCAVDGDYHWVDGHGKPYTDAEGNTDGLIAALRVVDDQVEAEQRLERLARFDTLTGLVNRAEALGRLESALAQPQPAGTHVGVLFCDVDHFKAINDTWGHGMGDFVLATLAARIRASVRRGDTVGRTGGDEILVLLPGVRSADELAQIAEKIRSRVAEPIHLSGNMIRATLSIGATLARFAESVDTVTARADEAMYRAKSGDRNTVVPN</sequence>
<protein>
    <submittedName>
        <fullName evidence="4">GGDEF domain-containing protein</fullName>
    </submittedName>
</protein>
<dbReference type="Gene3D" id="3.30.70.270">
    <property type="match status" value="1"/>
</dbReference>
<dbReference type="InterPro" id="IPR043128">
    <property type="entry name" value="Rev_trsase/Diguanyl_cyclase"/>
</dbReference>
<dbReference type="PANTHER" id="PTHR44757">
    <property type="entry name" value="DIGUANYLATE CYCLASE DGCP"/>
    <property type="match status" value="1"/>
</dbReference>
<gene>
    <name evidence="4" type="ORF">DQP57_18190</name>
</gene>
<proteinExistence type="predicted"/>
<dbReference type="InterPro" id="IPR013655">
    <property type="entry name" value="PAS_fold_3"/>
</dbReference>
<dbReference type="SUPFAM" id="SSF55785">
    <property type="entry name" value="PYP-like sensor domain (PAS domain)"/>
    <property type="match status" value="1"/>
</dbReference>
<dbReference type="Gene3D" id="3.30.450.20">
    <property type="entry name" value="PAS domain"/>
    <property type="match status" value="1"/>
</dbReference>
<dbReference type="SMART" id="SM00091">
    <property type="entry name" value="PAS"/>
    <property type="match status" value="1"/>
</dbReference>
<dbReference type="CDD" id="cd00130">
    <property type="entry name" value="PAS"/>
    <property type="match status" value="1"/>
</dbReference>
<feature type="transmembrane region" description="Helical" evidence="1">
    <location>
        <begin position="260"/>
        <end position="279"/>
    </location>
</feature>
<dbReference type="Proteomes" id="UP000250915">
    <property type="component" value="Unassembled WGS sequence"/>
</dbReference>
<dbReference type="AlphaFoldDB" id="A0A329LST5"/>
<evidence type="ECO:0000259" key="2">
    <source>
        <dbReference type="PROSITE" id="PS50113"/>
    </source>
</evidence>
<dbReference type="Pfam" id="PF00990">
    <property type="entry name" value="GGDEF"/>
    <property type="match status" value="1"/>
</dbReference>
<evidence type="ECO:0000256" key="1">
    <source>
        <dbReference type="SAM" id="Phobius"/>
    </source>
</evidence>
<dbReference type="EMBL" id="QMEV01000043">
    <property type="protein sequence ID" value="RAV07787.1"/>
    <property type="molecule type" value="Genomic_DNA"/>
</dbReference>
<dbReference type="CDD" id="cd01949">
    <property type="entry name" value="GGDEF"/>
    <property type="match status" value="1"/>
</dbReference>
<dbReference type="FunFam" id="3.30.70.270:FF:000001">
    <property type="entry name" value="Diguanylate cyclase domain protein"/>
    <property type="match status" value="1"/>
</dbReference>
<dbReference type="Pfam" id="PF08447">
    <property type="entry name" value="PAS_3"/>
    <property type="match status" value="1"/>
</dbReference>
<dbReference type="InterPro" id="IPR000700">
    <property type="entry name" value="PAS-assoc_C"/>
</dbReference>
<dbReference type="PROSITE" id="PS50113">
    <property type="entry name" value="PAC"/>
    <property type="match status" value="1"/>
</dbReference>
<dbReference type="InterPro" id="IPR000160">
    <property type="entry name" value="GGDEF_dom"/>
</dbReference>
<feature type="transmembrane region" description="Helical" evidence="1">
    <location>
        <begin position="56"/>
        <end position="74"/>
    </location>
</feature>
<feature type="transmembrane region" description="Helical" evidence="1">
    <location>
        <begin position="12"/>
        <end position="36"/>
    </location>
</feature>
<comment type="caution">
    <text evidence="4">The sequence shown here is derived from an EMBL/GenBank/DDBJ whole genome shotgun (WGS) entry which is preliminary data.</text>
</comment>
<feature type="transmembrane region" description="Helical" evidence="1">
    <location>
        <begin position="189"/>
        <end position="208"/>
    </location>
</feature>
<name>A0A329LST5_9MYCO</name>
<keyword evidence="1" id="KW-0472">Membrane</keyword>
<reference evidence="4 5" key="1">
    <citation type="submission" date="2018-06" db="EMBL/GenBank/DDBJ databases">
        <title>NTM in soil in Japan.</title>
        <authorList>
            <person name="Ohya K."/>
        </authorList>
    </citation>
    <scope>NUCLEOTIDE SEQUENCE [LARGE SCALE GENOMIC DNA]</scope>
    <source>
        <strain evidence="4 5">GF28</strain>
    </source>
</reference>
<feature type="transmembrane region" description="Helical" evidence="1">
    <location>
        <begin position="156"/>
        <end position="177"/>
    </location>
</feature>
<organism evidence="4 5">
    <name type="scientific">Mycobacterium colombiense</name>
    <dbReference type="NCBI Taxonomy" id="339268"/>
    <lineage>
        <taxon>Bacteria</taxon>
        <taxon>Bacillati</taxon>
        <taxon>Actinomycetota</taxon>
        <taxon>Actinomycetes</taxon>
        <taxon>Mycobacteriales</taxon>
        <taxon>Mycobacteriaceae</taxon>
        <taxon>Mycobacterium</taxon>
        <taxon>Mycobacterium avium complex (MAC)</taxon>
    </lineage>
</organism>
<dbReference type="SMART" id="SM00267">
    <property type="entry name" value="GGDEF"/>
    <property type="match status" value="1"/>
</dbReference>
<dbReference type="InterPro" id="IPR035965">
    <property type="entry name" value="PAS-like_dom_sf"/>
</dbReference>
<feature type="domain" description="PAC" evidence="2">
    <location>
        <begin position="370"/>
        <end position="422"/>
    </location>
</feature>
<dbReference type="InterPro" id="IPR029787">
    <property type="entry name" value="Nucleotide_cyclase"/>
</dbReference>
<dbReference type="RefSeq" id="WP_112634162.1">
    <property type="nucleotide sequence ID" value="NZ_QMEV01000043.1"/>
</dbReference>
<dbReference type="OrthoDB" id="23692at2"/>
<feature type="transmembrane region" description="Helical" evidence="1">
    <location>
        <begin position="86"/>
        <end position="109"/>
    </location>
</feature>
<evidence type="ECO:0000313" key="5">
    <source>
        <dbReference type="Proteomes" id="UP000250915"/>
    </source>
</evidence>
<keyword evidence="1" id="KW-1133">Transmembrane helix</keyword>
<keyword evidence="1" id="KW-0812">Transmembrane</keyword>
<evidence type="ECO:0000259" key="3">
    <source>
        <dbReference type="PROSITE" id="PS50887"/>
    </source>
</evidence>
<feature type="transmembrane region" description="Helical" evidence="1">
    <location>
        <begin position="228"/>
        <end position="248"/>
    </location>
</feature>
<dbReference type="InterPro" id="IPR000014">
    <property type="entry name" value="PAS"/>
</dbReference>
<accession>A0A329LST5</accession>
<dbReference type="SUPFAM" id="SSF55073">
    <property type="entry name" value="Nucleotide cyclase"/>
    <property type="match status" value="1"/>
</dbReference>